<dbReference type="PIRSF" id="PIRSF016719">
    <property type="entry name" value="UCP016719"/>
    <property type="match status" value="1"/>
</dbReference>
<dbReference type="GO" id="GO:0033922">
    <property type="term" value="F:peptidoglycan beta-N-acetylmuramidase activity"/>
    <property type="evidence" value="ECO:0007669"/>
    <property type="project" value="InterPro"/>
</dbReference>
<keyword evidence="4" id="KW-1185">Reference proteome</keyword>
<dbReference type="Gene3D" id="3.90.1150.140">
    <property type="match status" value="1"/>
</dbReference>
<protein>
    <submittedName>
        <fullName evidence="3">DUF1343 domain-containing protein</fullName>
    </submittedName>
</protein>
<dbReference type="EMBL" id="BAABKX010000013">
    <property type="protein sequence ID" value="GAA5053304.1"/>
    <property type="molecule type" value="Genomic_DNA"/>
</dbReference>
<feature type="domain" description="Peptidoglycan beta-N-acetylmuramidase NamZ N-terminal" evidence="1">
    <location>
        <begin position="22"/>
        <end position="222"/>
    </location>
</feature>
<dbReference type="Pfam" id="PF07075">
    <property type="entry name" value="NamZ_N"/>
    <property type="match status" value="1"/>
</dbReference>
<dbReference type="Gene3D" id="3.40.50.12170">
    <property type="entry name" value="Uncharacterised protein PF07075, DUF1343"/>
    <property type="match status" value="1"/>
</dbReference>
<organism evidence="3 4">
    <name type="scientific">Haladaptatus pallidirubidus</name>
    <dbReference type="NCBI Taxonomy" id="1008152"/>
    <lineage>
        <taxon>Archaea</taxon>
        <taxon>Methanobacteriati</taxon>
        <taxon>Methanobacteriota</taxon>
        <taxon>Stenosarchaea group</taxon>
        <taxon>Halobacteria</taxon>
        <taxon>Halobacteriales</taxon>
        <taxon>Haladaptataceae</taxon>
        <taxon>Haladaptatus</taxon>
    </lineage>
</organism>
<evidence type="ECO:0000259" key="1">
    <source>
        <dbReference type="Pfam" id="PF07075"/>
    </source>
</evidence>
<evidence type="ECO:0000313" key="3">
    <source>
        <dbReference type="EMBL" id="GAA5053304.1"/>
    </source>
</evidence>
<comment type="caution">
    <text evidence="3">The sequence shown here is derived from an EMBL/GenBank/DDBJ whole genome shotgun (WGS) entry which is preliminary data.</text>
</comment>
<dbReference type="InterPro" id="IPR048503">
    <property type="entry name" value="NamZ_C"/>
</dbReference>
<dbReference type="InterPro" id="IPR008302">
    <property type="entry name" value="NamZ"/>
</dbReference>
<proteinExistence type="predicted"/>
<dbReference type="PANTHER" id="PTHR42915">
    <property type="entry name" value="HYPOTHETICAL 460 KDA PROTEIN IN FEUA-SIGW INTERGENIC REGION [PRECURSOR]"/>
    <property type="match status" value="1"/>
</dbReference>
<gene>
    <name evidence="3" type="ORF">GCM10025751_30400</name>
</gene>
<feature type="domain" description="Peptidoglycan beta-N-acetylmuramidase NamZ C-terminal" evidence="2">
    <location>
        <begin position="227"/>
        <end position="387"/>
    </location>
</feature>
<reference evidence="3 4" key="1">
    <citation type="journal article" date="2019" name="Int. J. Syst. Evol. Microbiol.">
        <title>The Global Catalogue of Microorganisms (GCM) 10K type strain sequencing project: providing services to taxonomists for standard genome sequencing and annotation.</title>
        <authorList>
            <consortium name="The Broad Institute Genomics Platform"/>
            <consortium name="The Broad Institute Genome Sequencing Center for Infectious Disease"/>
            <person name="Wu L."/>
            <person name="Ma J."/>
        </authorList>
    </citation>
    <scope>NUCLEOTIDE SEQUENCE [LARGE SCALE GENOMIC DNA]</scope>
    <source>
        <strain evidence="3 4">JCM 17504</strain>
    </source>
</reference>
<dbReference type="InterPro" id="IPR048502">
    <property type="entry name" value="NamZ_N"/>
</dbReference>
<evidence type="ECO:0000259" key="2">
    <source>
        <dbReference type="Pfam" id="PF20732"/>
    </source>
</evidence>
<evidence type="ECO:0000313" key="4">
    <source>
        <dbReference type="Proteomes" id="UP001501729"/>
    </source>
</evidence>
<dbReference type="Proteomes" id="UP001501729">
    <property type="component" value="Unassembled WGS sequence"/>
</dbReference>
<dbReference type="PANTHER" id="PTHR42915:SF1">
    <property type="entry name" value="PEPTIDOGLYCAN BETA-N-ACETYLMURAMIDASE NAMZ"/>
    <property type="match status" value="1"/>
</dbReference>
<dbReference type="Pfam" id="PF20732">
    <property type="entry name" value="NamZ_C"/>
    <property type="match status" value="1"/>
</dbReference>
<dbReference type="AlphaFoldDB" id="A0AAV3UJB9"/>
<sequence length="392" mass="44333">MRLGVETLVRERTAFLDGDRLGLITNPSGTDSELRSTIDLLYEHESFDLRKLFSPEHGIRGNAEAGEEVGDTVDEKTGLPVTSLYGDNRKLQPEMIDDIDTVLFDIQDVGARFYTYIYTLAYAMETIGGTDKRIVVLDRPNPIAPLEPTGSRIDEENASFIGDYRLPIVHGMTVGELAQYFNNEFEMGADLEVVPMRGWRRNSWHDQTGLPWVPPSPNMPTLETATIYPGMVYFEATTLSEGRGTTKPFEFIGAPWIDAQEWASSLNELNLPGVRFRPIWFTPTFDDHEGDTAAGVQIHVRDRNTVQPVRVGLAMLISAFLSYPESDWLTWGDTYAIDSRANGSQLRKTIEDADPDTDPLALADRIRSEWSDDLDEFRRIRRQYLLYGGPRR</sequence>
<name>A0AAV3UJB9_9EURY</name>
<accession>A0AAV3UJB9</accession>